<dbReference type="RefSeq" id="WP_338689011.1">
    <property type="nucleotide sequence ID" value="NZ_AP024702.1"/>
</dbReference>
<proteinExistence type="predicted"/>
<accession>A0ABN6H3N5</accession>
<sequence length="320" mass="36063">MGHRLTTALTGGFALACALGFSACDRATDAQADAEWWRLEGDRHEKSSQVELLKQRLERKQSDGLDAEAIAAGWAAVDGKAEALEARIVELEAANESLVEMIRSQREQWLAQRRDGQRGREIEELASRSGRTYRDVTINRVTEAGIEFSHATGLARMTAADLTPEQRDDFGIDFQRSTELVAREDARQQAYRQWVDGQLLARAEQEQKDKRAAELAAASVRYRPTFVSAASASTLDTTRRISPLDQPARSVGRSSFYNVYYSQPYRTRYYTPANPLSRAKYLNTTSRNVTNRVFQNRPRVISRSPNPPRRPSLPRPCPND</sequence>
<feature type="region of interest" description="Disordered" evidence="2">
    <location>
        <begin position="298"/>
        <end position="320"/>
    </location>
</feature>
<evidence type="ECO:0000313" key="4">
    <source>
        <dbReference type="Proteomes" id="UP001374893"/>
    </source>
</evidence>
<gene>
    <name evidence="3" type="ORF">HAHE_09270</name>
</gene>
<evidence type="ECO:0000256" key="2">
    <source>
        <dbReference type="SAM" id="MobiDB-lite"/>
    </source>
</evidence>
<name>A0ABN6H3N5_9BACT</name>
<evidence type="ECO:0000256" key="1">
    <source>
        <dbReference type="SAM" id="Coils"/>
    </source>
</evidence>
<dbReference type="EMBL" id="AP024702">
    <property type="protein sequence ID" value="BCX47019.1"/>
    <property type="molecule type" value="Genomic_DNA"/>
</dbReference>
<evidence type="ECO:0000313" key="3">
    <source>
        <dbReference type="EMBL" id="BCX47019.1"/>
    </source>
</evidence>
<keyword evidence="1" id="KW-0175">Coiled coil</keyword>
<dbReference type="PROSITE" id="PS51257">
    <property type="entry name" value="PROKAR_LIPOPROTEIN"/>
    <property type="match status" value="1"/>
</dbReference>
<feature type="coiled-coil region" evidence="1">
    <location>
        <begin position="43"/>
        <end position="108"/>
    </location>
</feature>
<organism evidence="3 4">
    <name type="scientific">Haloferula helveola</name>
    <dbReference type="NCBI Taxonomy" id="490095"/>
    <lineage>
        <taxon>Bacteria</taxon>
        <taxon>Pseudomonadati</taxon>
        <taxon>Verrucomicrobiota</taxon>
        <taxon>Verrucomicrobiia</taxon>
        <taxon>Verrucomicrobiales</taxon>
        <taxon>Verrucomicrobiaceae</taxon>
        <taxon>Haloferula</taxon>
    </lineage>
</organism>
<reference evidence="3 4" key="1">
    <citation type="submission" date="2021-06" db="EMBL/GenBank/DDBJ databases">
        <title>Complete genome of Haloferula helveola possessing various polysaccharide degrading enzymes.</title>
        <authorList>
            <person name="Takami H."/>
            <person name="Huang C."/>
            <person name="Hamasaki K."/>
        </authorList>
    </citation>
    <scope>NUCLEOTIDE SEQUENCE [LARGE SCALE GENOMIC DNA]</scope>
    <source>
        <strain evidence="3 4">CN-1</strain>
    </source>
</reference>
<feature type="compositionally biased region" description="Pro residues" evidence="2">
    <location>
        <begin position="305"/>
        <end position="320"/>
    </location>
</feature>
<dbReference type="Proteomes" id="UP001374893">
    <property type="component" value="Chromosome"/>
</dbReference>
<keyword evidence="4" id="KW-1185">Reference proteome</keyword>
<protein>
    <submittedName>
        <fullName evidence="3">Uncharacterized protein</fullName>
    </submittedName>
</protein>